<evidence type="ECO:0000313" key="7">
    <source>
        <dbReference type="Proteomes" id="UP001209570"/>
    </source>
</evidence>
<dbReference type="PROSITE" id="PS50096">
    <property type="entry name" value="IQ"/>
    <property type="match status" value="10"/>
</dbReference>
<dbReference type="Proteomes" id="UP001209570">
    <property type="component" value="Unassembled WGS sequence"/>
</dbReference>
<feature type="region of interest" description="Disordered" evidence="3">
    <location>
        <begin position="98"/>
        <end position="117"/>
    </location>
</feature>
<dbReference type="SUPFAM" id="SSF51045">
    <property type="entry name" value="WW domain"/>
    <property type="match status" value="1"/>
</dbReference>
<gene>
    <name evidence="6" type="ORF">P43SY_009874</name>
</gene>
<name>A0AAD5QCK1_PYTIN</name>
<dbReference type="CDD" id="cd00201">
    <property type="entry name" value="WW"/>
    <property type="match status" value="1"/>
</dbReference>
<dbReference type="SMART" id="SM00336">
    <property type="entry name" value="BBOX"/>
    <property type="match status" value="2"/>
</dbReference>
<feature type="coiled-coil region" evidence="2">
    <location>
        <begin position="828"/>
        <end position="855"/>
    </location>
</feature>
<feature type="coiled-coil region" evidence="2">
    <location>
        <begin position="703"/>
        <end position="755"/>
    </location>
</feature>
<evidence type="ECO:0000256" key="1">
    <source>
        <dbReference type="PROSITE-ProRule" id="PRU00024"/>
    </source>
</evidence>
<feature type="region of interest" description="Disordered" evidence="3">
    <location>
        <begin position="1436"/>
        <end position="1471"/>
    </location>
</feature>
<feature type="coiled-coil region" evidence="2">
    <location>
        <begin position="226"/>
        <end position="253"/>
    </location>
</feature>
<protein>
    <recommendedName>
        <fullName evidence="8">WW domain-containing protein</fullName>
    </recommendedName>
</protein>
<dbReference type="Pfam" id="PF22586">
    <property type="entry name" value="ANCHR-like_BBOX"/>
    <property type="match status" value="1"/>
</dbReference>
<dbReference type="Pfam" id="PF00612">
    <property type="entry name" value="IQ"/>
    <property type="match status" value="4"/>
</dbReference>
<feature type="compositionally biased region" description="Acidic residues" evidence="3">
    <location>
        <begin position="997"/>
        <end position="1014"/>
    </location>
</feature>
<accession>A0AAD5QCK1</accession>
<dbReference type="Gene3D" id="2.20.70.10">
    <property type="match status" value="1"/>
</dbReference>
<keyword evidence="2" id="KW-0175">Coiled coil</keyword>
<feature type="compositionally biased region" description="Basic residues" evidence="3">
    <location>
        <begin position="104"/>
        <end position="114"/>
    </location>
</feature>
<feature type="domain" description="B box-type" evidence="5">
    <location>
        <begin position="1249"/>
        <end position="1299"/>
    </location>
</feature>
<keyword evidence="7" id="KW-1185">Reference proteome</keyword>
<dbReference type="EMBL" id="JAKCXM010000059">
    <property type="protein sequence ID" value="KAJ0404661.1"/>
    <property type="molecule type" value="Genomic_DNA"/>
</dbReference>
<feature type="region of interest" description="Disordered" evidence="3">
    <location>
        <begin position="180"/>
        <end position="199"/>
    </location>
</feature>
<dbReference type="GO" id="GO:0008270">
    <property type="term" value="F:zinc ion binding"/>
    <property type="evidence" value="ECO:0007669"/>
    <property type="project" value="UniProtKB-KW"/>
</dbReference>
<feature type="region of interest" description="Disordered" evidence="3">
    <location>
        <begin position="992"/>
        <end position="1017"/>
    </location>
</feature>
<evidence type="ECO:0000256" key="3">
    <source>
        <dbReference type="SAM" id="MobiDB-lite"/>
    </source>
</evidence>
<feature type="compositionally biased region" description="Basic residues" evidence="3">
    <location>
        <begin position="1462"/>
        <end position="1471"/>
    </location>
</feature>
<dbReference type="PROSITE" id="PS50020">
    <property type="entry name" value="WW_DOMAIN_2"/>
    <property type="match status" value="1"/>
</dbReference>
<dbReference type="CDD" id="cd19757">
    <property type="entry name" value="Bbox1"/>
    <property type="match status" value="1"/>
</dbReference>
<dbReference type="PROSITE" id="PS50119">
    <property type="entry name" value="ZF_BBOX"/>
    <property type="match status" value="2"/>
</dbReference>
<dbReference type="InterPro" id="IPR000315">
    <property type="entry name" value="Znf_B-box"/>
</dbReference>
<comment type="caution">
    <text evidence="6">The sequence shown here is derived from an EMBL/GenBank/DDBJ whole genome shotgun (WGS) entry which is preliminary data.</text>
</comment>
<dbReference type="SMART" id="SM00456">
    <property type="entry name" value="WW"/>
    <property type="match status" value="2"/>
</dbReference>
<evidence type="ECO:0000256" key="2">
    <source>
        <dbReference type="SAM" id="Coils"/>
    </source>
</evidence>
<feature type="coiled-coil region" evidence="2">
    <location>
        <begin position="460"/>
        <end position="487"/>
    </location>
</feature>
<feature type="domain" description="B box-type" evidence="5">
    <location>
        <begin position="1309"/>
        <end position="1355"/>
    </location>
</feature>
<keyword evidence="1" id="KW-0479">Metal-binding</keyword>
<sequence length="1550" mass="179140">MTTRKTPWDLSHLSVKYPWLRVDDETIEEFRAPFEWRDAVAEEVEEEEEEENDVERQSQFSDNDESVSPDERRGQAAALERAASLRFSLKDTRHRRSLSLGAARGRKRRLPRSTRQRELIKAREEALRLVRLENEVSVSETPAFDQVADIPSIETPLPPVSVMLDPALRTEVFSDFKRLQDDRSQAKAQRKTRAKKATNSVLSLSLPSLHKPKDAVVARHHASNNTDSLARQLQALANEQRRLSERVAKQIEAEKARLPLTFLFERQLDKSYCRQKSVETITATFGKLQHRLLFHAFDRWRTVDAALRKAAARAAALESSKRRAVAFFERLASDAYVGTLDRAWRRWRDTARILRDHERHVCATKIQALYRRRRAAALLRELKQAALDREYRRSVEIQQLLRFELYGAAMKWSTLRNGFDLLLQNQSARRLQFFFRRVRVHVRALRRLRRRRSAVAIQRVARGRQARDELQRRRVALELRRDRERRASVEIQRQTRGFLARQRAAAKRRVLATRQHAARKLQRCWRRYRDRVALNARFVERRRLLDAESARRAELARIEAARRDEALRHRHATQMQRMARGFLGRRAAARARMAQRLDRAARRVQANWHRSRGRYALHLRFVAQRERLDARREAAALRIQCGVRCFFARRLRTSLQKQAERRRASAVAIQRVARGRQGRRHLARARRATVMIQSAIRGRLARQERARRVTQRLEEERRRYEAAGLLQRVARGHRARRLTAQRRDERRRLDALVQQSAVLIQKRARGMEARRVAQLLLQARRVLDRQQQRRYAFSTQELVNATPLLRLLSSSLAIDPATDEDASRAELIARLTVQIRDAEREMQREDAAVVLLQRHFRGYRTRVQFVVLCVQRAERMALEQRMAHRLTRVARGFLARCRVRRLRLTLKAEELKAAYLRERRRKDQEREWEERLRHEQMALQLQRLQLLEREIRDAKRVAEVATWQRQAAQARKEELAAALEAKRLERALRRVERGREEDDEEEDGEEEEEDDENEPGNAWEQVMDAYGNWYYYNAQTGESAWEMPRKEEKPKKEKKQKAEEKKEEAKSAKKDEARKTGTKDEASMKKVKLDETGKQHDTSAPSTPSAAPPANSNDAVPEGVCCRCRSAEAAKRCLDCLDPSRRLFCVPCFTQEHGLLDPTGLTAGKTRHDFVVLRPARAPARCQSPQCATADALACYYCAACEREPPVSSSPSSRAPHFFCETCFPLVHESAQRASHLSRSDGSVLHFRAGSLLCSACLQALALRQCEQCDEPYCAPCFTELHASASAASALSNHEFSPLDIVKEPLTSERDAYCSVCEIRRAASLCNLCGDPFCGACFSAAHAKGQKARHTTIPWAQFAQHGDWLEIQDDKSGGVIYFNVETKESTDTKPFVLKSGDERHQLMALEREQAAKRQVQELESRVVALQLQVAAMEKEKEAQRPLSRALRATTPTPGDAEPGDSKKKKAKKKKGWLARLVGRRAERDADAKDPLTVEQRRRLELEQGITPEERALLDATLKTRARAEREALEQRTIGTALFEQSMVQQLADHK</sequence>
<reference evidence="6" key="1">
    <citation type="submission" date="2021-12" db="EMBL/GenBank/DDBJ databases">
        <title>Prjna785345.</title>
        <authorList>
            <person name="Rujirawat T."/>
            <person name="Krajaejun T."/>
        </authorList>
    </citation>
    <scope>NUCLEOTIDE SEQUENCE</scope>
    <source>
        <strain evidence="6">Pi057C3</strain>
    </source>
</reference>
<dbReference type="Gene3D" id="1.20.5.190">
    <property type="match status" value="1"/>
</dbReference>
<evidence type="ECO:0000313" key="6">
    <source>
        <dbReference type="EMBL" id="KAJ0404661.1"/>
    </source>
</evidence>
<feature type="coiled-coil region" evidence="2">
    <location>
        <begin position="1408"/>
        <end position="1435"/>
    </location>
</feature>
<dbReference type="SMART" id="SM00015">
    <property type="entry name" value="IQ"/>
    <property type="match status" value="13"/>
</dbReference>
<evidence type="ECO:0000259" key="4">
    <source>
        <dbReference type="PROSITE" id="PS50020"/>
    </source>
</evidence>
<evidence type="ECO:0000259" key="5">
    <source>
        <dbReference type="PROSITE" id="PS50119"/>
    </source>
</evidence>
<feature type="region of interest" description="Disordered" evidence="3">
    <location>
        <begin position="1042"/>
        <end position="1114"/>
    </location>
</feature>
<dbReference type="InterPro" id="IPR000048">
    <property type="entry name" value="IQ_motif_EF-hand-BS"/>
</dbReference>
<feature type="compositionally biased region" description="Low complexity" evidence="3">
    <location>
        <begin position="1098"/>
        <end position="1113"/>
    </location>
</feature>
<keyword evidence="1" id="KW-0862">Zinc</keyword>
<dbReference type="InterPro" id="IPR001202">
    <property type="entry name" value="WW_dom"/>
</dbReference>
<feature type="compositionally biased region" description="Acidic residues" evidence="3">
    <location>
        <begin position="41"/>
        <end position="53"/>
    </location>
</feature>
<feature type="domain" description="WW" evidence="4">
    <location>
        <begin position="1019"/>
        <end position="1046"/>
    </location>
</feature>
<organism evidence="6 7">
    <name type="scientific">Pythium insidiosum</name>
    <name type="common">Pythiosis disease agent</name>
    <dbReference type="NCBI Taxonomy" id="114742"/>
    <lineage>
        <taxon>Eukaryota</taxon>
        <taxon>Sar</taxon>
        <taxon>Stramenopiles</taxon>
        <taxon>Oomycota</taxon>
        <taxon>Peronosporomycetes</taxon>
        <taxon>Pythiales</taxon>
        <taxon>Pythiaceae</taxon>
        <taxon>Pythium</taxon>
    </lineage>
</organism>
<proteinExistence type="predicted"/>
<dbReference type="Pfam" id="PF00397">
    <property type="entry name" value="WW"/>
    <property type="match status" value="1"/>
</dbReference>
<dbReference type="InterPro" id="IPR036020">
    <property type="entry name" value="WW_dom_sf"/>
</dbReference>
<keyword evidence="1" id="KW-0863">Zinc-finger</keyword>
<evidence type="ECO:0008006" key="8">
    <source>
        <dbReference type="Google" id="ProtNLM"/>
    </source>
</evidence>
<feature type="compositionally biased region" description="Basic and acidic residues" evidence="3">
    <location>
        <begin position="1043"/>
        <end position="1097"/>
    </location>
</feature>
<feature type="region of interest" description="Disordered" evidence="3">
    <location>
        <begin position="41"/>
        <end position="75"/>
    </location>
</feature>